<evidence type="ECO:0000256" key="1">
    <source>
        <dbReference type="ARBA" id="ARBA00004496"/>
    </source>
</evidence>
<dbReference type="InterPro" id="IPR036034">
    <property type="entry name" value="PDZ_sf"/>
</dbReference>
<feature type="compositionally biased region" description="Polar residues" evidence="4">
    <location>
        <begin position="664"/>
        <end position="729"/>
    </location>
</feature>
<dbReference type="AlphaFoldDB" id="A0AAD9QHX9"/>
<dbReference type="Pfam" id="PF17820">
    <property type="entry name" value="PDZ_6"/>
    <property type="match status" value="1"/>
</dbReference>
<evidence type="ECO:0000256" key="4">
    <source>
        <dbReference type="SAM" id="MobiDB-lite"/>
    </source>
</evidence>
<organism evidence="6 7">
    <name type="scientific">Acropora cervicornis</name>
    <name type="common">Staghorn coral</name>
    <dbReference type="NCBI Taxonomy" id="6130"/>
    <lineage>
        <taxon>Eukaryota</taxon>
        <taxon>Metazoa</taxon>
        <taxon>Cnidaria</taxon>
        <taxon>Anthozoa</taxon>
        <taxon>Hexacorallia</taxon>
        <taxon>Scleractinia</taxon>
        <taxon>Astrocoeniina</taxon>
        <taxon>Acroporidae</taxon>
        <taxon>Acropora</taxon>
    </lineage>
</organism>
<feature type="compositionally biased region" description="Acidic residues" evidence="4">
    <location>
        <begin position="248"/>
        <end position="258"/>
    </location>
</feature>
<comment type="subcellular location">
    <subcellularLocation>
        <location evidence="1">Cytoplasm</location>
    </subcellularLocation>
</comment>
<dbReference type="InterPro" id="IPR001478">
    <property type="entry name" value="PDZ"/>
</dbReference>
<feature type="coiled-coil region" evidence="3">
    <location>
        <begin position="478"/>
        <end position="505"/>
    </location>
</feature>
<evidence type="ECO:0000256" key="2">
    <source>
        <dbReference type="ARBA" id="ARBA00022490"/>
    </source>
</evidence>
<feature type="region of interest" description="Disordered" evidence="4">
    <location>
        <begin position="663"/>
        <end position="803"/>
    </location>
</feature>
<sequence>MEDLVLQLDKEEMARVRFESRTSKDYLLIPGHPRTLLPKGTDVTILGQLSHHRWRCFVDLPKKSCVTLANGDRSQSETSSEVGSILSEDISEEEGILNANSNTETLIGSVPTSALVEFSRLSQHKPEDGTPTASPEDTPQLSPFPSPPHSPCVSRRSSMGSFPNNRRSSLRRSIASENLSEQDIWEQFCIPSPPSSPATSRSTSLSLSSSLVGSLDDFDIDQAARNEEKNGNEQTGNENLGNERMGSGDDDGDVDDVPETYIGSDSEDDRMVTVIDEVPLHETIEEKSYANITVKMRPKKERRPRNFDDEIPGGLYPNYAFLVTKKLRQRGISLIVGSSSSDDEVNEDQDQGKSSKLSNNVPLRKSTRDELLRDYSSPLEKSATLRTNTCTTIEQLGDWSSTENAPPVNQRRTLQLCKNSTVEEDGPAYMAGLRPGDVILEADGKNVEEEEHKAIVTMIHSASESIRLVVVFVDALRRMKLNTRLKLLQAQLAAKEREFEELSKTEEDLVKGNGCSSLNLSFSDLKRERTNSYLYTTELTSSFAKKSSEVHDSLHQYRQQFHDTRPSRPCSLPDESNLGKQRITATTDLGLLKKFSSPDLSSNRIKPASNKLMKSFRKKKPSVESFKSYVELDLDQNVEENERLGSPSSPSVFESRLSEALPTKASNTDFMRSSSESDVPTPDNWISRNGKANSLSPVTKTSLSPIRNSSEHSGLTNGSRSASGMPNTRQRSEKSSPGRKLPQIPSKPKYGTNGSSSLQRPDLLRTKQQTRPDSYLLAMDSAGDSPLIPRQRTLRGGNGFSGK</sequence>
<feature type="compositionally biased region" description="Polar residues" evidence="4">
    <location>
        <begin position="155"/>
        <end position="167"/>
    </location>
</feature>
<evidence type="ECO:0000256" key="3">
    <source>
        <dbReference type="SAM" id="Coils"/>
    </source>
</evidence>
<keyword evidence="2" id="KW-0963">Cytoplasm</keyword>
<feature type="compositionally biased region" description="Polar residues" evidence="4">
    <location>
        <begin position="352"/>
        <end position="361"/>
    </location>
</feature>
<evidence type="ECO:0000259" key="5">
    <source>
        <dbReference type="PROSITE" id="PS50106"/>
    </source>
</evidence>
<reference evidence="6" key="1">
    <citation type="journal article" date="2023" name="G3 (Bethesda)">
        <title>Whole genome assembly and annotation of the endangered Caribbean coral Acropora cervicornis.</title>
        <authorList>
            <person name="Selwyn J.D."/>
            <person name="Vollmer S.V."/>
        </authorList>
    </citation>
    <scope>NUCLEOTIDE SEQUENCE</scope>
    <source>
        <strain evidence="6">K2</strain>
    </source>
</reference>
<dbReference type="PANTHER" id="PTHR15963">
    <property type="entry name" value="GENERAL RECEPTOR FOR PHOSPHOINOSITIDES 1-ASSOCIATED SCAFFOLD PROTEIN-RELATED"/>
    <property type="match status" value="1"/>
</dbReference>
<comment type="caution">
    <text evidence="6">The sequence shown here is derived from an EMBL/GenBank/DDBJ whole genome shotgun (WGS) entry which is preliminary data.</text>
</comment>
<gene>
    <name evidence="6" type="ORF">P5673_015460</name>
</gene>
<dbReference type="PROSITE" id="PS50106">
    <property type="entry name" value="PDZ"/>
    <property type="match status" value="1"/>
</dbReference>
<dbReference type="GO" id="GO:0005737">
    <property type="term" value="C:cytoplasm"/>
    <property type="evidence" value="ECO:0007669"/>
    <property type="project" value="UniProtKB-SubCell"/>
</dbReference>
<evidence type="ECO:0000313" key="6">
    <source>
        <dbReference type="EMBL" id="KAK2561489.1"/>
    </source>
</evidence>
<feature type="compositionally biased region" description="Polar residues" evidence="4">
    <location>
        <begin position="131"/>
        <end position="141"/>
    </location>
</feature>
<keyword evidence="3" id="KW-0175">Coiled coil</keyword>
<dbReference type="SMART" id="SM00228">
    <property type="entry name" value="PDZ"/>
    <property type="match status" value="1"/>
</dbReference>
<feature type="region of interest" description="Disordered" evidence="4">
    <location>
        <begin position="338"/>
        <end position="375"/>
    </location>
</feature>
<accession>A0AAD9QHX9</accession>
<dbReference type="Proteomes" id="UP001249851">
    <property type="component" value="Unassembled WGS sequence"/>
</dbReference>
<reference evidence="6" key="2">
    <citation type="journal article" date="2023" name="Science">
        <title>Genomic signatures of disease resistance in endangered staghorn corals.</title>
        <authorList>
            <person name="Vollmer S.V."/>
            <person name="Selwyn J.D."/>
            <person name="Despard B.A."/>
            <person name="Roesel C.L."/>
        </authorList>
    </citation>
    <scope>NUCLEOTIDE SEQUENCE</scope>
    <source>
        <strain evidence="6">K2</strain>
    </source>
</reference>
<keyword evidence="6" id="KW-0675">Receptor</keyword>
<dbReference type="SUPFAM" id="SSF50156">
    <property type="entry name" value="PDZ domain-like"/>
    <property type="match status" value="1"/>
</dbReference>
<dbReference type="Gene3D" id="2.30.42.10">
    <property type="match status" value="1"/>
</dbReference>
<dbReference type="InterPro" id="IPR052122">
    <property type="entry name" value="Intracell_Traff_Signaling_Reg"/>
</dbReference>
<dbReference type="InterPro" id="IPR041489">
    <property type="entry name" value="PDZ_6"/>
</dbReference>
<dbReference type="PANTHER" id="PTHR15963:SF5">
    <property type="entry name" value="SHORT SPINDLE 6, ISOFORM A"/>
    <property type="match status" value="1"/>
</dbReference>
<proteinExistence type="predicted"/>
<feature type="domain" description="PDZ" evidence="5">
    <location>
        <begin position="420"/>
        <end position="474"/>
    </location>
</feature>
<evidence type="ECO:0000313" key="7">
    <source>
        <dbReference type="Proteomes" id="UP001249851"/>
    </source>
</evidence>
<feature type="region of interest" description="Disordered" evidence="4">
    <location>
        <begin position="559"/>
        <end position="581"/>
    </location>
</feature>
<dbReference type="EMBL" id="JARQWQ010000032">
    <property type="protein sequence ID" value="KAK2561489.1"/>
    <property type="molecule type" value="Genomic_DNA"/>
</dbReference>
<feature type="region of interest" description="Disordered" evidence="4">
    <location>
        <begin position="225"/>
        <end position="265"/>
    </location>
</feature>
<name>A0AAD9QHX9_ACRCE</name>
<keyword evidence="7" id="KW-1185">Reference proteome</keyword>
<feature type="region of interest" description="Disordered" evidence="4">
    <location>
        <begin position="122"/>
        <end position="170"/>
    </location>
</feature>
<protein>
    <submittedName>
        <fullName evidence="6">General receptor for phosphoinositides 1-associated scaffold protein</fullName>
    </submittedName>
</protein>